<accession>A0A075FQG7</accession>
<dbReference type="SUPFAM" id="SSF103647">
    <property type="entry name" value="TSP type-3 repeat"/>
    <property type="match status" value="3"/>
</dbReference>
<name>A0A075FQG7_9EURY</name>
<dbReference type="Gene3D" id="4.10.1080.10">
    <property type="entry name" value="TSP type-3 repeat"/>
    <property type="match status" value="2"/>
</dbReference>
<reference evidence="5" key="1">
    <citation type="journal article" date="2014" name="Genome Biol. Evol.">
        <title>Pangenome evidence for extensive interdomain horizontal transfer affecting lineage core and shell genes in uncultured planktonic thaumarchaeota and euryarchaeota.</title>
        <authorList>
            <person name="Deschamps P."/>
            <person name="Zivanovic Y."/>
            <person name="Moreira D."/>
            <person name="Rodriguez-Valera F."/>
            <person name="Lopez-Garcia P."/>
        </authorList>
    </citation>
    <scope>NUCLEOTIDE SEQUENCE</scope>
</reference>
<feature type="transmembrane region" description="Helical" evidence="4">
    <location>
        <begin position="677"/>
        <end position="704"/>
    </location>
</feature>
<evidence type="ECO:0000256" key="1">
    <source>
        <dbReference type="ARBA" id="ARBA00022729"/>
    </source>
</evidence>
<keyword evidence="1" id="KW-0732">Signal</keyword>
<feature type="region of interest" description="Disordered" evidence="3">
    <location>
        <begin position="710"/>
        <end position="767"/>
    </location>
</feature>
<dbReference type="GO" id="GO:0007155">
    <property type="term" value="P:cell adhesion"/>
    <property type="evidence" value="ECO:0007669"/>
    <property type="project" value="InterPro"/>
</dbReference>
<dbReference type="GO" id="GO:0005509">
    <property type="term" value="F:calcium ion binding"/>
    <property type="evidence" value="ECO:0007669"/>
    <property type="project" value="InterPro"/>
</dbReference>
<dbReference type="PANTHER" id="PTHR10199">
    <property type="entry name" value="THROMBOSPONDIN"/>
    <property type="match status" value="1"/>
</dbReference>
<keyword evidence="2" id="KW-0106">Calcium</keyword>
<sequence>MAKSMKLAQIIVFLMLPLAALSPLLESIDVELENENTVNPAGKTPIVVENPYVNWQFTAGDFGSFNGSPMAEEMRSGWENSSEIDRAEVNWVSDFRADLPADIYCSFPAYSGLCHQTRLTLQMNVTGYNDTENSEMIMNFSMNNLELIPTTYTGWHKEENIQYSRMWMKEQSGNEDMYRMSSWENETAEILQTGYQDNLTVGDIWTLNYKKWNNWTSEENSEFNTGGGNWAPNSESDAGSDFDEFNETTNATREVTIQSPGYNLADSSGSGPTSITGIEVEYWNEAGDMDESVILGEWGYPIFVNNMTLMSWKFSNGVWVDADNDGVRDSDDLCPNTPVAHTGLDSDGCSWEQRDDDNDGVFNPDDNCADTDVLTMTDLDTYGCAWEQRDDDGDSVLNPADHCPATPANETADTEPPWQGCSASQKDTDNDGVTDDLDECQGFNDSIDVDADGIPDGCDSMIDNDGDGVNNTADLCPGFDDAIDVDQDGVPDGCDDIVDSDFDGVADADDECMGYDDAIDVDQDGIVDGCDAIIDSDGDGVANSFEVCPGHDDNVDVDADGKPDGCDDIIDSDNDGVADADDACEGHDDSVDVDGDGIADGCDTLLDSDADGVADADDKCPGHDDNIDIDNDQISDGCDTLLDNDADGVANANDNCVDTPVGTEIDSTGCEIPATGLAGGIIASPIMIGGILGVVAVVVLIAAVTIMRRGKDDDDDGHESLFDEPRSNLQFSGAGMPSRRTSPLNSHPTSGAPAMASTPHPSQVGQMQSDGYEYLEHPPNSETWWYRDQNTNHWMKYQG</sequence>
<dbReference type="EMBL" id="KF900397">
    <property type="protein sequence ID" value="AIE93539.1"/>
    <property type="molecule type" value="Genomic_DNA"/>
</dbReference>
<dbReference type="InterPro" id="IPR028974">
    <property type="entry name" value="TSP_type-3_rpt"/>
</dbReference>
<proteinExistence type="predicted"/>
<feature type="region of interest" description="Disordered" evidence="3">
    <location>
        <begin position="220"/>
        <end position="240"/>
    </location>
</feature>
<feature type="region of interest" description="Disordered" evidence="3">
    <location>
        <begin position="403"/>
        <end position="429"/>
    </location>
</feature>
<keyword evidence="4" id="KW-0812">Transmembrane</keyword>
<evidence type="ECO:0000256" key="2">
    <source>
        <dbReference type="ARBA" id="ARBA00022837"/>
    </source>
</evidence>
<keyword evidence="4" id="KW-0472">Membrane</keyword>
<dbReference type="PANTHER" id="PTHR10199:SF119">
    <property type="entry name" value="RE20510P"/>
    <property type="match status" value="1"/>
</dbReference>
<evidence type="ECO:0000256" key="4">
    <source>
        <dbReference type="SAM" id="Phobius"/>
    </source>
</evidence>
<protein>
    <submittedName>
        <fullName evidence="5">Putative inner membrane protein translocase component YidC</fullName>
    </submittedName>
</protein>
<dbReference type="Pfam" id="PF02412">
    <property type="entry name" value="TSP_3"/>
    <property type="match status" value="3"/>
</dbReference>
<feature type="compositionally biased region" description="Polar residues" evidence="3">
    <location>
        <begin position="739"/>
        <end position="749"/>
    </location>
</feature>
<dbReference type="AlphaFoldDB" id="A0A075FQG7"/>
<evidence type="ECO:0000313" key="5">
    <source>
        <dbReference type="EMBL" id="AIE93539.1"/>
    </source>
</evidence>
<evidence type="ECO:0000256" key="3">
    <source>
        <dbReference type="SAM" id="MobiDB-lite"/>
    </source>
</evidence>
<organism evidence="5">
    <name type="scientific">uncultured marine group II/III euryarchaeote AD1000_38_E02</name>
    <dbReference type="NCBI Taxonomy" id="1457760"/>
    <lineage>
        <taxon>Archaea</taxon>
        <taxon>Methanobacteriati</taxon>
        <taxon>Methanobacteriota</taxon>
        <taxon>environmental samples</taxon>
    </lineage>
</organism>
<keyword evidence="4" id="KW-1133">Transmembrane helix</keyword>
<dbReference type="InterPro" id="IPR003367">
    <property type="entry name" value="Thrombospondin_3-like_rpt"/>
</dbReference>